<dbReference type="Pfam" id="PF17921">
    <property type="entry name" value="Integrase_H2C2"/>
    <property type="match status" value="1"/>
</dbReference>
<keyword evidence="4" id="KW-1185">Reference proteome</keyword>
<sequence>MERIEEEHDNPIAIESRAQDPNLQQHIAGEFELLRILKQGYRDDAVCRKVVENPTHHERFRLRDGIVEHLNNRGTWVLCVPESKHGRKRLAQVILEHAHTVMGHLGVKKTNEYVRRWFWW</sequence>
<evidence type="ECO:0000259" key="1">
    <source>
        <dbReference type="Pfam" id="PF17921"/>
    </source>
</evidence>
<proteinExistence type="predicted"/>
<dbReference type="AlphaFoldDB" id="A0A371CHS2"/>
<gene>
    <name evidence="3" type="ORF">OH76DRAFT_1367118</name>
    <name evidence="2" type="ORF">OH76DRAFT_1367135</name>
</gene>
<protein>
    <recommendedName>
        <fullName evidence="1">Integrase zinc-binding domain-containing protein</fullName>
    </recommendedName>
</protein>
<accession>A0A371CHS2</accession>
<dbReference type="Gene3D" id="1.10.340.70">
    <property type="match status" value="1"/>
</dbReference>
<dbReference type="Proteomes" id="UP000256964">
    <property type="component" value="Unassembled WGS sequence"/>
</dbReference>
<feature type="domain" description="Integrase zinc-binding" evidence="1">
    <location>
        <begin position="88"/>
        <end position="120"/>
    </location>
</feature>
<dbReference type="STRING" id="139420.A0A371CHS2"/>
<name>A0A371CHS2_9APHY</name>
<dbReference type="OrthoDB" id="3249394at2759"/>
<reference evidence="2 4" key="1">
    <citation type="journal article" date="2018" name="Biotechnol. Biofuels">
        <title>Integrative visual omics of the white-rot fungus Polyporus brumalis exposes the biotechnological potential of its oxidative enzymes for delignifying raw plant biomass.</title>
        <authorList>
            <person name="Miyauchi S."/>
            <person name="Rancon A."/>
            <person name="Drula E."/>
            <person name="Hage H."/>
            <person name="Chaduli D."/>
            <person name="Favel A."/>
            <person name="Grisel S."/>
            <person name="Henrissat B."/>
            <person name="Herpoel-Gimbert I."/>
            <person name="Ruiz-Duenas F.J."/>
            <person name="Chevret D."/>
            <person name="Hainaut M."/>
            <person name="Lin J."/>
            <person name="Wang M."/>
            <person name="Pangilinan J."/>
            <person name="Lipzen A."/>
            <person name="Lesage-Meessen L."/>
            <person name="Navarro D."/>
            <person name="Riley R."/>
            <person name="Grigoriev I.V."/>
            <person name="Zhou S."/>
            <person name="Raouche S."/>
            <person name="Rosso M.N."/>
        </authorList>
    </citation>
    <scope>NUCLEOTIDE SEQUENCE [LARGE SCALE GENOMIC DNA]</scope>
    <source>
        <strain evidence="2 4">BRFM 1820</strain>
    </source>
</reference>
<evidence type="ECO:0000313" key="3">
    <source>
        <dbReference type="EMBL" id="RDX39848.1"/>
    </source>
</evidence>
<dbReference type="EMBL" id="KZ857634">
    <property type="protein sequence ID" value="RDX39842.1"/>
    <property type="molecule type" value="Genomic_DNA"/>
</dbReference>
<evidence type="ECO:0000313" key="4">
    <source>
        <dbReference type="Proteomes" id="UP000256964"/>
    </source>
</evidence>
<feature type="non-terminal residue" evidence="2">
    <location>
        <position position="120"/>
    </location>
</feature>
<organism evidence="2 4">
    <name type="scientific">Lentinus brumalis</name>
    <dbReference type="NCBI Taxonomy" id="2498619"/>
    <lineage>
        <taxon>Eukaryota</taxon>
        <taxon>Fungi</taxon>
        <taxon>Dikarya</taxon>
        <taxon>Basidiomycota</taxon>
        <taxon>Agaricomycotina</taxon>
        <taxon>Agaricomycetes</taxon>
        <taxon>Polyporales</taxon>
        <taxon>Polyporaceae</taxon>
        <taxon>Lentinus</taxon>
    </lineage>
</organism>
<dbReference type="EMBL" id="KZ857633">
    <property type="protein sequence ID" value="RDX39848.1"/>
    <property type="molecule type" value="Genomic_DNA"/>
</dbReference>
<evidence type="ECO:0000313" key="2">
    <source>
        <dbReference type="EMBL" id="RDX39842.1"/>
    </source>
</evidence>
<dbReference type="InterPro" id="IPR041588">
    <property type="entry name" value="Integrase_H2C2"/>
</dbReference>